<accession>A0A9P6NKZ1</accession>
<evidence type="ECO:0000313" key="1">
    <source>
        <dbReference type="EMBL" id="KAG0147884.1"/>
    </source>
</evidence>
<comment type="caution">
    <text evidence="1">The sequence shown here is derived from an EMBL/GenBank/DDBJ whole genome shotgun (WGS) entry which is preliminary data.</text>
</comment>
<sequence>MTDCEPDWWACGVHCPHLFNPDAALDIWPTPNRPRHTASPLERPSTEGSGVVMVGMDVEFNLKHCYDTLAVQKTPTKGFKWPTVPARPARKASYLLMGAHDERSVAERRWGGRRCTHQDWVGRCPSMRSAFLNAKRCSGSHERRCWRLLLRRIHATDCKSTILTFVHQKEEGIEIATAHSIRYSSHRLQITSAFSAEWSMYLDQTSGCSHSIQVALQTPV</sequence>
<protein>
    <submittedName>
        <fullName evidence="1">Uncharacterized protein</fullName>
    </submittedName>
</protein>
<dbReference type="EMBL" id="MU167243">
    <property type="protein sequence ID" value="KAG0147884.1"/>
    <property type="molecule type" value="Genomic_DNA"/>
</dbReference>
<dbReference type="AlphaFoldDB" id="A0A9P6NKZ1"/>
<name>A0A9P6NKZ1_9BASI</name>
<keyword evidence="2" id="KW-1185">Reference proteome</keyword>
<gene>
    <name evidence="1" type="ORF">CROQUDRAFT_106216</name>
</gene>
<reference evidence="1" key="1">
    <citation type="submission" date="2013-11" db="EMBL/GenBank/DDBJ databases">
        <title>Genome sequence of the fusiform rust pathogen reveals effectors for host alternation and coevolution with pine.</title>
        <authorList>
            <consortium name="DOE Joint Genome Institute"/>
            <person name="Smith K."/>
            <person name="Pendleton A."/>
            <person name="Kubisiak T."/>
            <person name="Anderson C."/>
            <person name="Salamov A."/>
            <person name="Aerts A."/>
            <person name="Riley R."/>
            <person name="Clum A."/>
            <person name="Lindquist E."/>
            <person name="Ence D."/>
            <person name="Campbell M."/>
            <person name="Kronenberg Z."/>
            <person name="Feau N."/>
            <person name="Dhillon B."/>
            <person name="Hamelin R."/>
            <person name="Burleigh J."/>
            <person name="Smith J."/>
            <person name="Yandell M."/>
            <person name="Nelson C."/>
            <person name="Grigoriev I."/>
            <person name="Davis J."/>
        </authorList>
    </citation>
    <scope>NUCLEOTIDE SEQUENCE</scope>
    <source>
        <strain evidence="1">G11</strain>
    </source>
</reference>
<organism evidence="1 2">
    <name type="scientific">Cronartium quercuum f. sp. fusiforme G11</name>
    <dbReference type="NCBI Taxonomy" id="708437"/>
    <lineage>
        <taxon>Eukaryota</taxon>
        <taxon>Fungi</taxon>
        <taxon>Dikarya</taxon>
        <taxon>Basidiomycota</taxon>
        <taxon>Pucciniomycotina</taxon>
        <taxon>Pucciniomycetes</taxon>
        <taxon>Pucciniales</taxon>
        <taxon>Coleosporiaceae</taxon>
        <taxon>Cronartium</taxon>
    </lineage>
</organism>
<dbReference type="Proteomes" id="UP000886653">
    <property type="component" value="Unassembled WGS sequence"/>
</dbReference>
<proteinExistence type="predicted"/>
<evidence type="ECO:0000313" key="2">
    <source>
        <dbReference type="Proteomes" id="UP000886653"/>
    </source>
</evidence>